<dbReference type="InterPro" id="IPR008271">
    <property type="entry name" value="Ser/Thr_kinase_AS"/>
</dbReference>
<evidence type="ECO:0000313" key="4">
    <source>
        <dbReference type="Proteomes" id="UP000464378"/>
    </source>
</evidence>
<dbReference type="PROSITE" id="PS50011">
    <property type="entry name" value="PROTEIN_KINASE_DOM"/>
    <property type="match status" value="1"/>
</dbReference>
<dbReference type="EMBL" id="LR586016">
    <property type="protein sequence ID" value="VIP02012.1"/>
    <property type="molecule type" value="Genomic_DNA"/>
</dbReference>
<feature type="compositionally biased region" description="Basic and acidic residues" evidence="1">
    <location>
        <begin position="518"/>
        <end position="572"/>
    </location>
</feature>
<dbReference type="InterPro" id="IPR011009">
    <property type="entry name" value="Kinase-like_dom_sf"/>
</dbReference>
<feature type="region of interest" description="Disordered" evidence="1">
    <location>
        <begin position="518"/>
        <end position="582"/>
    </location>
</feature>
<dbReference type="InterPro" id="IPR016187">
    <property type="entry name" value="CTDL_fold"/>
</dbReference>
<dbReference type="GO" id="GO:0120147">
    <property type="term" value="F:formylglycine-generating oxidase activity"/>
    <property type="evidence" value="ECO:0007669"/>
    <property type="project" value="TreeGrafter"/>
</dbReference>
<proteinExistence type="predicted"/>
<dbReference type="Gene3D" id="1.10.510.10">
    <property type="entry name" value="Transferase(Phosphotransferase) domain 1"/>
    <property type="match status" value="1"/>
</dbReference>
<feature type="region of interest" description="Disordered" evidence="1">
    <location>
        <begin position="243"/>
        <end position="262"/>
    </location>
</feature>
<dbReference type="Gene3D" id="3.90.1580.10">
    <property type="entry name" value="paralog of FGE (formylglycine-generating enzyme)"/>
    <property type="match status" value="1"/>
</dbReference>
<evidence type="ECO:0000256" key="1">
    <source>
        <dbReference type="SAM" id="MobiDB-lite"/>
    </source>
</evidence>
<organism evidence="3">
    <name type="scientific">Tuwongella immobilis</name>
    <dbReference type="NCBI Taxonomy" id="692036"/>
    <lineage>
        <taxon>Bacteria</taxon>
        <taxon>Pseudomonadati</taxon>
        <taxon>Planctomycetota</taxon>
        <taxon>Planctomycetia</taxon>
        <taxon>Gemmatales</taxon>
        <taxon>Gemmataceae</taxon>
        <taxon>Tuwongella</taxon>
    </lineage>
</organism>
<evidence type="ECO:0000313" key="3">
    <source>
        <dbReference type="EMBL" id="VIP02012.1"/>
    </source>
</evidence>
<dbReference type="Gene3D" id="3.30.200.20">
    <property type="entry name" value="Phosphorylase Kinase, domain 1"/>
    <property type="match status" value="1"/>
</dbReference>
<gene>
    <name evidence="3" type="ORF">GMBLW1_19480</name>
</gene>
<dbReference type="RefSeq" id="WP_162657232.1">
    <property type="nucleotide sequence ID" value="NZ_LR593887.1"/>
</dbReference>
<dbReference type="CDD" id="cd14014">
    <property type="entry name" value="STKc_PknB_like"/>
    <property type="match status" value="1"/>
</dbReference>
<evidence type="ECO:0000259" key="2">
    <source>
        <dbReference type="PROSITE" id="PS50011"/>
    </source>
</evidence>
<dbReference type="InterPro" id="IPR000719">
    <property type="entry name" value="Prot_kinase_dom"/>
</dbReference>
<feature type="domain" description="Protein kinase" evidence="2">
    <location>
        <begin position="274"/>
        <end position="568"/>
    </location>
</feature>
<dbReference type="SMART" id="SM00220">
    <property type="entry name" value="S_TKc"/>
    <property type="match status" value="1"/>
</dbReference>
<dbReference type="InParanoid" id="A0A6C2YM65"/>
<reference evidence="3" key="1">
    <citation type="submission" date="2019-04" db="EMBL/GenBank/DDBJ databases">
        <authorList>
            <consortium name="Science for Life Laboratories"/>
        </authorList>
    </citation>
    <scope>NUCLEOTIDE SEQUENCE</scope>
    <source>
        <strain evidence="3">MBLW1</strain>
    </source>
</reference>
<dbReference type="InterPro" id="IPR005532">
    <property type="entry name" value="SUMF_dom"/>
</dbReference>
<dbReference type="GO" id="GO:0004672">
    <property type="term" value="F:protein kinase activity"/>
    <property type="evidence" value="ECO:0007669"/>
    <property type="project" value="InterPro"/>
</dbReference>
<dbReference type="KEGG" id="tim:GMBLW1_19480"/>
<dbReference type="PANTHER" id="PTHR23150:SF19">
    <property type="entry name" value="FORMYLGLYCINE-GENERATING ENZYME"/>
    <property type="match status" value="1"/>
</dbReference>
<dbReference type="AlphaFoldDB" id="A0A6C2YM65"/>
<name>A0A6C2YM65_9BACT</name>
<keyword evidence="4" id="KW-1185">Reference proteome</keyword>
<dbReference type="InterPro" id="IPR051043">
    <property type="entry name" value="Sulfatase_Mod_Factor_Kinase"/>
</dbReference>
<dbReference type="EMBL" id="LR593887">
    <property type="protein sequence ID" value="VTS00122.1"/>
    <property type="molecule type" value="Genomic_DNA"/>
</dbReference>
<dbReference type="Proteomes" id="UP000464378">
    <property type="component" value="Chromosome"/>
</dbReference>
<accession>A0A6C2YM65</accession>
<dbReference type="Pfam" id="PF03781">
    <property type="entry name" value="FGE-sulfatase"/>
    <property type="match status" value="1"/>
</dbReference>
<dbReference type="PANTHER" id="PTHR23150">
    <property type="entry name" value="SULFATASE MODIFYING FACTOR 1, 2"/>
    <property type="match status" value="1"/>
</dbReference>
<keyword evidence="3" id="KW-0808">Transferase</keyword>
<protein>
    <recommendedName>
        <fullName evidence="2">Protein kinase domain-containing protein</fullName>
    </recommendedName>
</protein>
<keyword evidence="3" id="KW-0418">Kinase</keyword>
<dbReference type="GO" id="GO:0005524">
    <property type="term" value="F:ATP binding"/>
    <property type="evidence" value="ECO:0007669"/>
    <property type="project" value="InterPro"/>
</dbReference>
<dbReference type="SUPFAM" id="SSF56436">
    <property type="entry name" value="C-type lectin-like"/>
    <property type="match status" value="1"/>
</dbReference>
<dbReference type="InterPro" id="IPR042095">
    <property type="entry name" value="SUMF_sf"/>
</dbReference>
<dbReference type="SUPFAM" id="SSF56112">
    <property type="entry name" value="Protein kinase-like (PK-like)"/>
    <property type="match status" value="1"/>
</dbReference>
<dbReference type="PROSITE" id="PS00108">
    <property type="entry name" value="PROTEIN_KINASE_ST"/>
    <property type="match status" value="1"/>
</dbReference>
<sequence length="908" mass="101188">MWSTLQTLMRYSIPVVIKAIEALCPAARPAVEVIWDIREIHLRNLEQKEREQIRQMLNLSTARMDALDELFALLGSRCSDLLQRMEQLETQGHDSSDEIARAVLKSPELQGAFDSFGQRFAMLEGRVDQLDVDVQRLDAQYASLEAFAKEQQSLQIELQRKIDNILSFQQAKQLQAAGRFVESEPILRELADAQTGSTAVAVALAVAQHENPSAFDTQLKRAKRLRPQDAQLAALASAATLAVTGQNTPAQRSPSDRPSPLQRMPTVGDTLDGWRLDARIGGGGWGLVFRASRNDTPKALKVMRPELVRERAFVDAFTDEVWKLLRVNHANVVRVERNGFCTAFQCHYFVMPLIDGVNLEQHLSQSGKPTPDKAMTWLMGLLDGLEAAHAQGLIHRDIKPQNVMIRPDSTPVLIDFGIAGLIDVPGHTQAIGKSSFFAPPELHSIGQADVRSDLFMLAATIFYALRYDQPIADRVYYRYESSLIHPIFVPAFDAALSPNPSKRPADVAEMRRLLTSTREEIARQERERQSALQRDAEARSRAEAEARRQAIERQRQEEELERQRQEQFRREQQPIGPESGTTASIGKLRLIVGLSILGFIAFVMNPPFPSVIKESPTVDQSPIVNESPITTVKGPPDGSKVKDVWTNSVGMSFAFIPSGEFLMGSPNGVGFDRERPQHRVRISQPFWLGVTPVTFGQFAKFVSETGYRTESETSGGGYGTIGGSWLKDPSITWRSPGFAQTDGHPVTVVSWNDAKRYVQWLNTKEDGEYSLPTEAQWEYACRAGTTTQYFFGDDESRLGEYAWFDGNSGNQTHPVGEKAPNPWGLRDILGNVFEWCEDWYGPYAAGATTDPKGASSGAGRVYRGGSWYYSAGLCRSGCRYNFGPAVRNNGLGFRVAMQVRLDKSSKKE</sequence>
<dbReference type="Pfam" id="PF00069">
    <property type="entry name" value="Pkinase"/>
    <property type="match status" value="1"/>
</dbReference>
<feature type="compositionally biased region" description="Polar residues" evidence="1">
    <location>
        <begin position="243"/>
        <end position="253"/>
    </location>
</feature>